<name>X1QYS1_9ZZZZ</name>
<evidence type="ECO:0000313" key="6">
    <source>
        <dbReference type="EMBL" id="GAI55990.1"/>
    </source>
</evidence>
<organism evidence="6">
    <name type="scientific">marine sediment metagenome</name>
    <dbReference type="NCBI Taxonomy" id="412755"/>
    <lineage>
        <taxon>unclassified sequences</taxon>
        <taxon>metagenomes</taxon>
        <taxon>ecological metagenomes</taxon>
    </lineage>
</organism>
<dbReference type="InterPro" id="IPR050810">
    <property type="entry name" value="Bact_Secretion_Sys_Channel"/>
</dbReference>
<dbReference type="PRINTS" id="PR00811">
    <property type="entry name" value="BCTERIALGSPD"/>
</dbReference>
<evidence type="ECO:0000256" key="1">
    <source>
        <dbReference type="ARBA" id="ARBA00004370"/>
    </source>
</evidence>
<protein>
    <recommendedName>
        <fullName evidence="5">Type II/III secretion system secretin-like domain-containing protein</fullName>
    </recommendedName>
</protein>
<gene>
    <name evidence="6" type="ORF">S06H3_53324</name>
</gene>
<keyword evidence="2" id="KW-0732">Signal</keyword>
<evidence type="ECO:0000256" key="2">
    <source>
        <dbReference type="ARBA" id="ARBA00022729"/>
    </source>
</evidence>
<feature type="non-terminal residue" evidence="6">
    <location>
        <position position="1"/>
    </location>
</feature>
<feature type="compositionally biased region" description="Basic and acidic residues" evidence="4">
    <location>
        <begin position="195"/>
        <end position="209"/>
    </location>
</feature>
<comment type="subcellular location">
    <subcellularLocation>
        <location evidence="1">Membrane</location>
    </subcellularLocation>
</comment>
<dbReference type="GO" id="GO:0009306">
    <property type="term" value="P:protein secretion"/>
    <property type="evidence" value="ECO:0007669"/>
    <property type="project" value="InterPro"/>
</dbReference>
<dbReference type="PANTHER" id="PTHR30332:SF24">
    <property type="entry name" value="SECRETIN GSPD-RELATED"/>
    <property type="match status" value="1"/>
</dbReference>
<keyword evidence="3" id="KW-0472">Membrane</keyword>
<accession>X1QYS1</accession>
<dbReference type="Pfam" id="PF00263">
    <property type="entry name" value="Secretin"/>
    <property type="match status" value="1"/>
</dbReference>
<evidence type="ECO:0000259" key="5">
    <source>
        <dbReference type="Pfam" id="PF00263"/>
    </source>
</evidence>
<dbReference type="InterPro" id="IPR004846">
    <property type="entry name" value="T2SS/T3SS_dom"/>
</dbReference>
<sequence length="222" mass="24709">SIISGTIRNVVHLIQEKRDVEILASPRVMMVSGETANIEAVDEIPYQELSSTAQGGELTYYEFKLVGVKLQVTATLTDGNDILLTVDAEQNVQVGTTTPPRVDTRKAKTSLLLKDGEVVVLGGLRRQEKTKEVDQIPILGDLPIIGELFKSTNTVVKNSELIVFLSPHIYKGEPLPKEQMAKFKEISERPILSLPKDKEEEKKEKEKKNGWFGQSDKQPQGK</sequence>
<dbReference type="PROSITE" id="PS00875">
    <property type="entry name" value="T2SP_D"/>
    <property type="match status" value="1"/>
</dbReference>
<comment type="caution">
    <text evidence="6">The sequence shown here is derived from an EMBL/GenBank/DDBJ whole genome shotgun (WGS) entry which is preliminary data.</text>
</comment>
<proteinExistence type="predicted"/>
<dbReference type="InterPro" id="IPR001775">
    <property type="entry name" value="GspD/PilQ"/>
</dbReference>
<dbReference type="GO" id="GO:0015627">
    <property type="term" value="C:type II protein secretion system complex"/>
    <property type="evidence" value="ECO:0007669"/>
    <property type="project" value="TreeGrafter"/>
</dbReference>
<evidence type="ECO:0000256" key="4">
    <source>
        <dbReference type="SAM" id="MobiDB-lite"/>
    </source>
</evidence>
<dbReference type="EMBL" id="BARV01033992">
    <property type="protein sequence ID" value="GAI55990.1"/>
    <property type="molecule type" value="Genomic_DNA"/>
</dbReference>
<feature type="region of interest" description="Disordered" evidence="4">
    <location>
        <begin position="186"/>
        <end position="222"/>
    </location>
</feature>
<dbReference type="PANTHER" id="PTHR30332">
    <property type="entry name" value="PROBABLE GENERAL SECRETION PATHWAY PROTEIN D"/>
    <property type="match status" value="1"/>
</dbReference>
<feature type="domain" description="Type II/III secretion system secretin-like" evidence="5">
    <location>
        <begin position="14"/>
        <end position="170"/>
    </location>
</feature>
<evidence type="ECO:0000256" key="3">
    <source>
        <dbReference type="ARBA" id="ARBA00023136"/>
    </source>
</evidence>
<dbReference type="InterPro" id="IPR004845">
    <property type="entry name" value="T2SS_GspD_CS"/>
</dbReference>
<reference evidence="6" key="1">
    <citation type="journal article" date="2014" name="Front. Microbiol.">
        <title>High frequency of phylogenetically diverse reductive dehalogenase-homologous genes in deep subseafloor sedimentary metagenomes.</title>
        <authorList>
            <person name="Kawai M."/>
            <person name="Futagami T."/>
            <person name="Toyoda A."/>
            <person name="Takaki Y."/>
            <person name="Nishi S."/>
            <person name="Hori S."/>
            <person name="Arai W."/>
            <person name="Tsubouchi T."/>
            <person name="Morono Y."/>
            <person name="Uchiyama I."/>
            <person name="Ito T."/>
            <person name="Fujiyama A."/>
            <person name="Inagaki F."/>
            <person name="Takami H."/>
        </authorList>
    </citation>
    <scope>NUCLEOTIDE SEQUENCE</scope>
    <source>
        <strain evidence="6">Expedition CK06-06</strain>
    </source>
</reference>
<dbReference type="GO" id="GO:0016020">
    <property type="term" value="C:membrane"/>
    <property type="evidence" value="ECO:0007669"/>
    <property type="project" value="UniProtKB-SubCell"/>
</dbReference>
<dbReference type="AlphaFoldDB" id="X1QYS1"/>